<reference evidence="4" key="1">
    <citation type="journal article" date="2022" name="Front. Genet.">
        <title>Chromosome-Scale Assembly of the Dendrobium nobile Genome Provides Insights Into the Molecular Mechanism of the Biosynthesis of the Medicinal Active Ingredient of Dendrobium.</title>
        <authorList>
            <person name="Xu Q."/>
            <person name="Niu S.-C."/>
            <person name="Li K.-L."/>
            <person name="Zheng P.-J."/>
            <person name="Zhang X.-J."/>
            <person name="Jia Y."/>
            <person name="Liu Y."/>
            <person name="Niu Y.-X."/>
            <person name="Yu L.-H."/>
            <person name="Chen D.-F."/>
            <person name="Zhang G.-Q."/>
        </authorList>
    </citation>
    <scope>NUCLEOTIDE SEQUENCE</scope>
    <source>
        <tissue evidence="4">Leaf</tissue>
    </source>
</reference>
<dbReference type="InterPro" id="IPR023575">
    <property type="entry name" value="Ribosomal_uS19_SF"/>
</dbReference>
<dbReference type="PANTHER" id="PTHR11880:SF2">
    <property type="entry name" value="SMALL RIBOSOMAL SUBUNIT PROTEIN US19"/>
    <property type="match status" value="1"/>
</dbReference>
<dbReference type="Proteomes" id="UP000829196">
    <property type="component" value="Unassembled WGS sequence"/>
</dbReference>
<evidence type="ECO:0000256" key="1">
    <source>
        <dbReference type="ARBA" id="ARBA00007345"/>
    </source>
</evidence>
<dbReference type="GO" id="GO:0003735">
    <property type="term" value="F:structural constituent of ribosome"/>
    <property type="evidence" value="ECO:0007669"/>
    <property type="project" value="InterPro"/>
</dbReference>
<dbReference type="OrthoDB" id="1843218at2759"/>
<dbReference type="SMR" id="A0A8T3AA31"/>
<keyword evidence="5" id="KW-1185">Reference proteome</keyword>
<keyword evidence="2" id="KW-0689">Ribosomal protein</keyword>
<accession>A0A8T3AA31</accession>
<dbReference type="GO" id="GO:0006412">
    <property type="term" value="P:translation"/>
    <property type="evidence" value="ECO:0007669"/>
    <property type="project" value="InterPro"/>
</dbReference>
<dbReference type="InterPro" id="IPR002222">
    <property type="entry name" value="Ribosomal_uS19"/>
</dbReference>
<comment type="caution">
    <text evidence="4">The sequence shown here is derived from an EMBL/GenBank/DDBJ whole genome shotgun (WGS) entry which is preliminary data.</text>
</comment>
<protein>
    <submittedName>
        <fullName evidence="4">Uncharacterized protein</fullName>
    </submittedName>
</protein>
<dbReference type="EMBL" id="JAGYWB010000018">
    <property type="protein sequence ID" value="KAI0492943.1"/>
    <property type="molecule type" value="Genomic_DNA"/>
</dbReference>
<dbReference type="PANTHER" id="PTHR11880">
    <property type="entry name" value="RIBOSOMAL PROTEIN S19P FAMILY MEMBER"/>
    <property type="match status" value="1"/>
</dbReference>
<keyword evidence="3" id="KW-0687">Ribonucleoprotein</keyword>
<evidence type="ECO:0000256" key="3">
    <source>
        <dbReference type="ARBA" id="ARBA00023274"/>
    </source>
</evidence>
<dbReference type="GO" id="GO:0022627">
    <property type="term" value="C:cytosolic small ribosomal subunit"/>
    <property type="evidence" value="ECO:0007669"/>
    <property type="project" value="TreeGrafter"/>
</dbReference>
<name>A0A8T3AA31_DENNO</name>
<organism evidence="4 5">
    <name type="scientific">Dendrobium nobile</name>
    <name type="common">Orchid</name>
    <dbReference type="NCBI Taxonomy" id="94219"/>
    <lineage>
        <taxon>Eukaryota</taxon>
        <taxon>Viridiplantae</taxon>
        <taxon>Streptophyta</taxon>
        <taxon>Embryophyta</taxon>
        <taxon>Tracheophyta</taxon>
        <taxon>Spermatophyta</taxon>
        <taxon>Magnoliopsida</taxon>
        <taxon>Liliopsida</taxon>
        <taxon>Asparagales</taxon>
        <taxon>Orchidaceae</taxon>
        <taxon>Epidendroideae</taxon>
        <taxon>Malaxideae</taxon>
        <taxon>Dendrobiinae</taxon>
        <taxon>Dendrobium</taxon>
    </lineage>
</organism>
<gene>
    <name evidence="4" type="ORF">KFK09_027219</name>
</gene>
<comment type="similarity">
    <text evidence="1">Belongs to the universal ribosomal protein uS19 family.</text>
</comment>
<evidence type="ECO:0000313" key="4">
    <source>
        <dbReference type="EMBL" id="KAI0492943.1"/>
    </source>
</evidence>
<proteinExistence type="inferred from homology"/>
<sequence>MVRGPSLLPPKDLIFVIDCSRLNPREFRRLMSRLMLLLASQRRRTFGKFSYRGVDLDALLDMSTDELVKLFPGRARRR</sequence>
<dbReference type="AlphaFoldDB" id="A0A8T3AA31"/>
<dbReference type="Gene3D" id="3.30.860.10">
    <property type="entry name" value="30s Ribosomal Protein S19, Chain A"/>
    <property type="match status" value="1"/>
</dbReference>
<evidence type="ECO:0000256" key="2">
    <source>
        <dbReference type="ARBA" id="ARBA00022980"/>
    </source>
</evidence>
<dbReference type="GO" id="GO:0000028">
    <property type="term" value="P:ribosomal small subunit assembly"/>
    <property type="evidence" value="ECO:0007669"/>
    <property type="project" value="TreeGrafter"/>
</dbReference>
<evidence type="ECO:0000313" key="5">
    <source>
        <dbReference type="Proteomes" id="UP000829196"/>
    </source>
</evidence>